<reference evidence="2 3" key="1">
    <citation type="submission" date="2024-01" db="EMBL/GenBank/DDBJ databases">
        <title>Pedobacter sp. nov., isolated from fresh soil.</title>
        <authorList>
            <person name="Le N.T.T."/>
        </authorList>
    </citation>
    <scope>NUCLEOTIDE SEQUENCE [LARGE SCALE GENOMIC DNA]</scope>
    <source>
        <strain evidence="2 3">KR3-3</strain>
    </source>
</reference>
<dbReference type="Proteomes" id="UP001336835">
    <property type="component" value="Unassembled WGS sequence"/>
</dbReference>
<dbReference type="RefSeq" id="WP_330108697.1">
    <property type="nucleotide sequence ID" value="NZ_JAZDQT010000002.1"/>
</dbReference>
<accession>A0ABU7IA91</accession>
<evidence type="ECO:0000313" key="2">
    <source>
        <dbReference type="EMBL" id="MEE1946397.1"/>
    </source>
</evidence>
<comment type="caution">
    <text evidence="2">The sequence shown here is derived from an EMBL/GenBank/DDBJ whole genome shotgun (WGS) entry which is preliminary data.</text>
</comment>
<feature type="region of interest" description="Disordered" evidence="1">
    <location>
        <begin position="107"/>
        <end position="166"/>
    </location>
</feature>
<protein>
    <submittedName>
        <fullName evidence="2">Uncharacterized protein</fullName>
    </submittedName>
</protein>
<dbReference type="EMBL" id="JAZDQT010000002">
    <property type="protein sequence ID" value="MEE1946397.1"/>
    <property type="molecule type" value="Genomic_DNA"/>
</dbReference>
<keyword evidence="3" id="KW-1185">Reference proteome</keyword>
<gene>
    <name evidence="2" type="ORF">VRU48_14835</name>
</gene>
<proteinExistence type="predicted"/>
<evidence type="ECO:0000256" key="1">
    <source>
        <dbReference type="SAM" id="MobiDB-lite"/>
    </source>
</evidence>
<organism evidence="2 3">
    <name type="scientific">Pedobacter albus</name>
    <dbReference type="NCBI Taxonomy" id="3113905"/>
    <lineage>
        <taxon>Bacteria</taxon>
        <taxon>Pseudomonadati</taxon>
        <taxon>Bacteroidota</taxon>
        <taxon>Sphingobacteriia</taxon>
        <taxon>Sphingobacteriales</taxon>
        <taxon>Sphingobacteriaceae</taxon>
        <taxon>Pedobacter</taxon>
    </lineage>
</organism>
<name>A0ABU7IA91_9SPHI</name>
<evidence type="ECO:0000313" key="3">
    <source>
        <dbReference type="Proteomes" id="UP001336835"/>
    </source>
</evidence>
<sequence length="166" mass="19132">MEIALQTDRPQTLVTELGNWNRLENQFRELFSEQALKDREFMKMKLGEYERLAYKYAGAPKTADERAMQVILNFQRTKMRRAIYPGILSRLVYRSLVLLRHALRPAPKVPAGSNDPAGYIHTAISVPEGQQTPPTEKQEQVRSWPRFGQDLGGRKPDRHQNKGQSL</sequence>